<evidence type="ECO:0000313" key="2">
    <source>
        <dbReference type="Proteomes" id="UP000276295"/>
    </source>
</evidence>
<accession>A0A3A5JZZ5</accession>
<proteinExistence type="predicted"/>
<evidence type="ECO:0000313" key="1">
    <source>
        <dbReference type="EMBL" id="RJT25974.1"/>
    </source>
</evidence>
<dbReference type="PANTHER" id="PTHR23416">
    <property type="entry name" value="SIALIC ACID SYNTHASE-RELATED"/>
    <property type="match status" value="1"/>
</dbReference>
<dbReference type="EMBL" id="QZWH01000011">
    <property type="protein sequence ID" value="RJT25974.1"/>
    <property type="molecule type" value="Genomic_DNA"/>
</dbReference>
<dbReference type="AlphaFoldDB" id="A0A3A5JZZ5"/>
<dbReference type="InterPro" id="IPR051159">
    <property type="entry name" value="Hexapeptide_acetyltransf"/>
</dbReference>
<dbReference type="RefSeq" id="WP_120064079.1">
    <property type="nucleotide sequence ID" value="NZ_QZWH01000011.1"/>
</dbReference>
<keyword evidence="1" id="KW-0012">Acyltransferase</keyword>
<organism evidence="1 2">
    <name type="scientific">Buttiauxella izardii</name>
    <dbReference type="NCBI Taxonomy" id="82991"/>
    <lineage>
        <taxon>Bacteria</taxon>
        <taxon>Pseudomonadati</taxon>
        <taxon>Pseudomonadota</taxon>
        <taxon>Gammaproteobacteria</taxon>
        <taxon>Enterobacterales</taxon>
        <taxon>Enterobacteriaceae</taxon>
        <taxon>Buttiauxella</taxon>
    </lineage>
</organism>
<dbReference type="InterPro" id="IPR001451">
    <property type="entry name" value="Hexapep"/>
</dbReference>
<dbReference type="Gene3D" id="2.160.10.10">
    <property type="entry name" value="Hexapeptide repeat proteins"/>
    <property type="match status" value="1"/>
</dbReference>
<keyword evidence="1" id="KW-0808">Transferase</keyword>
<dbReference type="SUPFAM" id="SSF51161">
    <property type="entry name" value="Trimeric LpxA-like enzymes"/>
    <property type="match status" value="1"/>
</dbReference>
<protein>
    <submittedName>
        <fullName evidence="1">Acyltransferase</fullName>
    </submittedName>
</protein>
<dbReference type="GO" id="GO:0016746">
    <property type="term" value="F:acyltransferase activity"/>
    <property type="evidence" value="ECO:0007669"/>
    <property type="project" value="UniProtKB-KW"/>
</dbReference>
<dbReference type="OrthoDB" id="9815592at2"/>
<name>A0A3A5JZZ5_9ENTR</name>
<gene>
    <name evidence="1" type="ORF">D6029_07040</name>
</gene>
<keyword evidence="2" id="KW-1185">Reference proteome</keyword>
<dbReference type="Pfam" id="PF00132">
    <property type="entry name" value="Hexapep"/>
    <property type="match status" value="1"/>
</dbReference>
<sequence>MLETGRKKFSRWKWLIKFLVKIVSILPTSIRVTLMTMFSGLPGKPGVVLRYIIFSSLSKCCGDNVYIGRWCNIKNIGSISVGDNVSIHDYNYIDGFGELSIGSDVSIAHGTSILTFDHSYVKSSTPFKYQKVIMKPVEIHSNVWIGCGVRVLGGTTIFSDTVVGANSVVKHNLSSGLYVGIPATKKKDIL</sequence>
<dbReference type="Proteomes" id="UP000276295">
    <property type="component" value="Unassembled WGS sequence"/>
</dbReference>
<dbReference type="InterPro" id="IPR011004">
    <property type="entry name" value="Trimer_LpxA-like_sf"/>
</dbReference>
<reference evidence="1 2" key="1">
    <citation type="submission" date="2018-09" db="EMBL/GenBank/DDBJ databases">
        <title>Draft genome sequence of Buttiauxella izardii CCUG 35510T.</title>
        <authorList>
            <person name="Salva-Serra F."/>
            <person name="Marathe N."/>
            <person name="Moore E."/>
            <person name="Stadler-Svensson L."/>
            <person name="Engstrom-Jakobsson H."/>
        </authorList>
    </citation>
    <scope>NUCLEOTIDE SEQUENCE [LARGE SCALE GENOMIC DNA]</scope>
    <source>
        <strain evidence="1 2">CCUG 35510</strain>
    </source>
</reference>
<dbReference type="CDD" id="cd04647">
    <property type="entry name" value="LbH_MAT_like"/>
    <property type="match status" value="1"/>
</dbReference>
<dbReference type="PANTHER" id="PTHR23416:SF78">
    <property type="entry name" value="LIPOPOLYSACCHARIDE BIOSYNTHESIS O-ACETYL TRANSFERASE WBBJ-RELATED"/>
    <property type="match status" value="1"/>
</dbReference>
<comment type="caution">
    <text evidence="1">The sequence shown here is derived from an EMBL/GenBank/DDBJ whole genome shotgun (WGS) entry which is preliminary data.</text>
</comment>